<dbReference type="InterPro" id="IPR005467">
    <property type="entry name" value="His_kinase_dom"/>
</dbReference>
<keyword evidence="8 11" id="KW-1133">Transmembrane helix</keyword>
<accession>A0A9X5H430</accession>
<feature type="transmembrane region" description="Helical" evidence="11">
    <location>
        <begin position="36"/>
        <end position="55"/>
    </location>
</feature>
<evidence type="ECO:0000313" key="13">
    <source>
        <dbReference type="EMBL" id="NDO68107.1"/>
    </source>
</evidence>
<dbReference type="GO" id="GO:0016036">
    <property type="term" value="P:cellular response to phosphate starvation"/>
    <property type="evidence" value="ECO:0007669"/>
    <property type="project" value="TreeGrafter"/>
</dbReference>
<evidence type="ECO:0000259" key="12">
    <source>
        <dbReference type="PROSITE" id="PS50109"/>
    </source>
</evidence>
<evidence type="ECO:0000256" key="9">
    <source>
        <dbReference type="ARBA" id="ARBA00023012"/>
    </source>
</evidence>
<dbReference type="PROSITE" id="PS50109">
    <property type="entry name" value="HIS_KIN"/>
    <property type="match status" value="1"/>
</dbReference>
<proteinExistence type="predicted"/>
<comment type="caution">
    <text evidence="13">The sequence shown here is derived from an EMBL/GenBank/DDBJ whole genome shotgun (WGS) entry which is preliminary data.</text>
</comment>
<protein>
    <recommendedName>
        <fullName evidence="3">histidine kinase</fullName>
        <ecNumber evidence="3">2.7.13.3</ecNumber>
    </recommendedName>
</protein>
<dbReference type="InterPro" id="IPR036890">
    <property type="entry name" value="HATPase_C_sf"/>
</dbReference>
<dbReference type="InterPro" id="IPR050351">
    <property type="entry name" value="BphY/WalK/GraS-like"/>
</dbReference>
<evidence type="ECO:0000256" key="11">
    <source>
        <dbReference type="SAM" id="Phobius"/>
    </source>
</evidence>
<evidence type="ECO:0000256" key="4">
    <source>
        <dbReference type="ARBA" id="ARBA00022475"/>
    </source>
</evidence>
<dbReference type="AlphaFoldDB" id="A0A9X5H430"/>
<dbReference type="EC" id="2.7.13.3" evidence="3"/>
<feature type="domain" description="Histidine kinase" evidence="12">
    <location>
        <begin position="126"/>
        <end position="336"/>
    </location>
</feature>
<dbReference type="RefSeq" id="WP_004070226.1">
    <property type="nucleotide sequence ID" value="NZ_VIRB01000035.1"/>
</dbReference>
<dbReference type="Proteomes" id="UP000474104">
    <property type="component" value="Unassembled WGS sequence"/>
</dbReference>
<dbReference type="InterPro" id="IPR003594">
    <property type="entry name" value="HATPase_dom"/>
</dbReference>
<gene>
    <name evidence="13" type="ORF">FMM80_05040</name>
</gene>
<organism evidence="13 14">
    <name type="scientific">Schaedlerella arabinosiphila</name>
    <dbReference type="NCBI Taxonomy" id="2044587"/>
    <lineage>
        <taxon>Bacteria</taxon>
        <taxon>Bacillati</taxon>
        <taxon>Bacillota</taxon>
        <taxon>Clostridia</taxon>
        <taxon>Lachnospirales</taxon>
        <taxon>Lachnospiraceae</taxon>
        <taxon>Schaedlerella</taxon>
    </lineage>
</organism>
<evidence type="ECO:0000256" key="5">
    <source>
        <dbReference type="ARBA" id="ARBA00022679"/>
    </source>
</evidence>
<dbReference type="EMBL" id="VIRB01000035">
    <property type="protein sequence ID" value="NDO68107.1"/>
    <property type="molecule type" value="Genomic_DNA"/>
</dbReference>
<dbReference type="SUPFAM" id="SSF55874">
    <property type="entry name" value="ATPase domain of HSP90 chaperone/DNA topoisomerase II/histidine kinase"/>
    <property type="match status" value="1"/>
</dbReference>
<dbReference type="InterPro" id="IPR004358">
    <property type="entry name" value="Sig_transdc_His_kin-like_C"/>
</dbReference>
<dbReference type="GO" id="GO:0004721">
    <property type="term" value="F:phosphoprotein phosphatase activity"/>
    <property type="evidence" value="ECO:0007669"/>
    <property type="project" value="TreeGrafter"/>
</dbReference>
<keyword evidence="7 13" id="KW-0418">Kinase</keyword>
<evidence type="ECO:0000256" key="7">
    <source>
        <dbReference type="ARBA" id="ARBA00022777"/>
    </source>
</evidence>
<keyword evidence="5" id="KW-0808">Transferase</keyword>
<evidence type="ECO:0000256" key="3">
    <source>
        <dbReference type="ARBA" id="ARBA00012438"/>
    </source>
</evidence>
<comment type="catalytic activity">
    <reaction evidence="1">
        <text>ATP + protein L-histidine = ADP + protein N-phospho-L-histidine.</text>
        <dbReference type="EC" id="2.7.13.3"/>
    </reaction>
</comment>
<dbReference type="GO" id="GO:0000155">
    <property type="term" value="F:phosphorelay sensor kinase activity"/>
    <property type="evidence" value="ECO:0007669"/>
    <property type="project" value="TreeGrafter"/>
</dbReference>
<dbReference type="Gene3D" id="3.30.565.10">
    <property type="entry name" value="Histidine kinase-like ATPase, C-terminal domain"/>
    <property type="match status" value="1"/>
</dbReference>
<keyword evidence="9" id="KW-0902">Two-component regulatory system</keyword>
<sequence length="338" mass="39854">MKLKDYCKDRVTRLLGTLVVLFILSEFLYIVGNTFASIFLIDLTIISILFIKNLIEWYRRKEYFKTIRERVEGMEHPWLIAELLPVSYRAEDKLYQELLRLVGSSAIEQIHKIEDEEREYEEYIEEWIHEVKAPITSMQLMIENRAGNNPVLKKGLNIELGKIENDVERALYYARSEQVYKDYLIQKLNLHRILVRAINRNRTIIMNSCVGIEFECEDDIYIYGDEKWLIFLISQILLNSVKYRRKEGAKIILSSEKKNKKVILKIWDNGTGIKEEELPRIFEKGFTGSNGRENERSTGIGLYLVKKLCQKLDMEVWAESLFKEYTSVYLSLPAKQNV</sequence>
<dbReference type="OrthoDB" id="9780487at2"/>
<comment type="subcellular location">
    <subcellularLocation>
        <location evidence="2">Cell membrane</location>
        <topology evidence="2">Multi-pass membrane protein</topology>
    </subcellularLocation>
</comment>
<evidence type="ECO:0000256" key="2">
    <source>
        <dbReference type="ARBA" id="ARBA00004651"/>
    </source>
</evidence>
<evidence type="ECO:0000256" key="6">
    <source>
        <dbReference type="ARBA" id="ARBA00022692"/>
    </source>
</evidence>
<evidence type="ECO:0000256" key="10">
    <source>
        <dbReference type="ARBA" id="ARBA00023136"/>
    </source>
</evidence>
<dbReference type="PRINTS" id="PR00344">
    <property type="entry name" value="BCTRLSENSOR"/>
</dbReference>
<evidence type="ECO:0000313" key="14">
    <source>
        <dbReference type="Proteomes" id="UP000474104"/>
    </source>
</evidence>
<dbReference type="SMART" id="SM00387">
    <property type="entry name" value="HATPase_c"/>
    <property type="match status" value="1"/>
</dbReference>
<reference evidence="13 14" key="1">
    <citation type="submission" date="2019-07" db="EMBL/GenBank/DDBJ databases">
        <title>Draft genome sequences of 15 bacterial species constituting the stable defined intestinal microbiota of the GM15 gnotobiotic mouse model.</title>
        <authorList>
            <person name="Elie C."/>
            <person name="Mathieu A."/>
            <person name="Saliou A."/>
            <person name="Darnaud M."/>
            <person name="Leulier F."/>
            <person name="Tamellini A."/>
        </authorList>
    </citation>
    <scope>NUCLEOTIDE SEQUENCE [LARGE SCALE GENOMIC DNA]</scope>
    <source>
        <strain evidence="14">ASF 502</strain>
    </source>
</reference>
<name>A0A9X5H430_9FIRM</name>
<keyword evidence="4" id="KW-1003">Cell membrane</keyword>
<dbReference type="Pfam" id="PF02518">
    <property type="entry name" value="HATPase_c"/>
    <property type="match status" value="1"/>
</dbReference>
<dbReference type="PANTHER" id="PTHR45453">
    <property type="entry name" value="PHOSPHATE REGULON SENSOR PROTEIN PHOR"/>
    <property type="match status" value="1"/>
</dbReference>
<dbReference type="GO" id="GO:0005886">
    <property type="term" value="C:plasma membrane"/>
    <property type="evidence" value="ECO:0007669"/>
    <property type="project" value="UniProtKB-SubCell"/>
</dbReference>
<evidence type="ECO:0000256" key="1">
    <source>
        <dbReference type="ARBA" id="ARBA00000085"/>
    </source>
</evidence>
<keyword evidence="6 11" id="KW-0812">Transmembrane</keyword>
<feature type="transmembrane region" description="Helical" evidence="11">
    <location>
        <begin position="12"/>
        <end position="30"/>
    </location>
</feature>
<keyword evidence="10 11" id="KW-0472">Membrane</keyword>
<dbReference type="PANTHER" id="PTHR45453:SF2">
    <property type="entry name" value="HISTIDINE KINASE"/>
    <property type="match status" value="1"/>
</dbReference>
<evidence type="ECO:0000256" key="8">
    <source>
        <dbReference type="ARBA" id="ARBA00022989"/>
    </source>
</evidence>